<dbReference type="Proteomes" id="UP000683000">
    <property type="component" value="Unassembled WGS sequence"/>
</dbReference>
<name>A0A8I3A3S2_9AGAM</name>
<gene>
    <name evidence="2" type="ORF">JVT61DRAFT_11089</name>
</gene>
<keyword evidence="3" id="KW-1185">Reference proteome</keyword>
<dbReference type="EMBL" id="JAGFBS010000045">
    <property type="protein sequence ID" value="KAG6370703.1"/>
    <property type="molecule type" value="Genomic_DNA"/>
</dbReference>
<dbReference type="OrthoDB" id="6419443at2759"/>
<evidence type="ECO:0000313" key="2">
    <source>
        <dbReference type="EMBL" id="KAG6370703.1"/>
    </source>
</evidence>
<comment type="caution">
    <text evidence="2">The sequence shown here is derived from an EMBL/GenBank/DDBJ whole genome shotgun (WGS) entry which is preliminary data.</text>
</comment>
<reference evidence="2" key="1">
    <citation type="submission" date="2021-03" db="EMBL/GenBank/DDBJ databases">
        <title>Evolutionary innovations through gain and loss of genes in the ectomycorrhizal Boletales.</title>
        <authorList>
            <person name="Wu G."/>
            <person name="Miyauchi S."/>
            <person name="Morin E."/>
            <person name="Yang Z.-L."/>
            <person name="Xu J."/>
            <person name="Martin F.M."/>
        </authorList>
    </citation>
    <scope>NUCLEOTIDE SEQUENCE</scope>
    <source>
        <strain evidence="2">BR01</strain>
    </source>
</reference>
<protein>
    <submittedName>
        <fullName evidence="2">Uncharacterized protein</fullName>
    </submittedName>
</protein>
<feature type="compositionally biased region" description="Low complexity" evidence="1">
    <location>
        <begin position="176"/>
        <end position="190"/>
    </location>
</feature>
<evidence type="ECO:0000256" key="1">
    <source>
        <dbReference type="SAM" id="MobiDB-lite"/>
    </source>
</evidence>
<feature type="compositionally biased region" description="Basic and acidic residues" evidence="1">
    <location>
        <begin position="194"/>
        <end position="225"/>
    </location>
</feature>
<dbReference type="AlphaFoldDB" id="A0A8I3A3S2"/>
<organism evidence="2 3">
    <name type="scientific">Boletus reticuloceps</name>
    <dbReference type="NCBI Taxonomy" id="495285"/>
    <lineage>
        <taxon>Eukaryota</taxon>
        <taxon>Fungi</taxon>
        <taxon>Dikarya</taxon>
        <taxon>Basidiomycota</taxon>
        <taxon>Agaricomycotina</taxon>
        <taxon>Agaricomycetes</taxon>
        <taxon>Agaricomycetidae</taxon>
        <taxon>Boletales</taxon>
        <taxon>Boletineae</taxon>
        <taxon>Boletaceae</taxon>
        <taxon>Boletoideae</taxon>
        <taxon>Boletus</taxon>
    </lineage>
</organism>
<accession>A0A8I3A3S2</accession>
<proteinExistence type="predicted"/>
<sequence>MSLRQDVLRSLTLTELAMERKQIASTRPSDEDSDEELIDVVSVWNTRSVPCTVAAQFPTGLTHSASKSAECSERKPSAKVSLIRSVKGPSHSNIATCIPVALHIGSRFLLKSLAEMEQESDTQLQWVVIWCGSALSMLTLIKYGFNTIGKSFSTTRACLQASGLEGSRNRIGTNKSTPSSPLERSSPSRSGHQTPKEINEERWRTEEQTRPSKVEMREMYKELGGRKSRTKIKLGSAGGYRDKTGWVDPVEE</sequence>
<evidence type="ECO:0000313" key="3">
    <source>
        <dbReference type="Proteomes" id="UP000683000"/>
    </source>
</evidence>
<feature type="region of interest" description="Disordered" evidence="1">
    <location>
        <begin position="167"/>
        <end position="252"/>
    </location>
</feature>